<keyword evidence="1" id="KW-1133">Transmembrane helix</keyword>
<name>A0A974I452_XENLA</name>
<evidence type="ECO:0000313" key="3">
    <source>
        <dbReference type="Proteomes" id="UP000694892"/>
    </source>
</evidence>
<reference evidence="3" key="1">
    <citation type="journal article" date="2016" name="Nature">
        <title>Genome evolution in the allotetraploid frog Xenopus laevis.</title>
        <authorList>
            <person name="Session A.M."/>
            <person name="Uno Y."/>
            <person name="Kwon T."/>
            <person name="Chapman J.A."/>
            <person name="Toyoda A."/>
            <person name="Takahashi S."/>
            <person name="Fukui A."/>
            <person name="Hikosaka A."/>
            <person name="Suzuki A."/>
            <person name="Kondo M."/>
            <person name="van Heeringen S.J."/>
            <person name="Quigley I."/>
            <person name="Heinz S."/>
            <person name="Ogino H."/>
            <person name="Ochi H."/>
            <person name="Hellsten U."/>
            <person name="Lyons J.B."/>
            <person name="Simakov O."/>
            <person name="Putnam N."/>
            <person name="Stites J."/>
            <person name="Kuroki Y."/>
            <person name="Tanaka T."/>
            <person name="Michiue T."/>
            <person name="Watanabe M."/>
            <person name="Bogdanovic O."/>
            <person name="Lister R."/>
            <person name="Georgiou G."/>
            <person name="Paranjpe S.S."/>
            <person name="van Kruijsbergen I."/>
            <person name="Shu S."/>
            <person name="Carlson J."/>
            <person name="Kinoshita T."/>
            <person name="Ohta Y."/>
            <person name="Mawaribuchi S."/>
            <person name="Jenkins J."/>
            <person name="Grimwood J."/>
            <person name="Schmutz J."/>
            <person name="Mitros T."/>
            <person name="Mozaffari S.V."/>
            <person name="Suzuki Y."/>
            <person name="Haramoto Y."/>
            <person name="Yamamoto T.S."/>
            <person name="Takagi C."/>
            <person name="Heald R."/>
            <person name="Miller K."/>
            <person name="Haudenschild C."/>
            <person name="Kitzman J."/>
            <person name="Nakayama T."/>
            <person name="Izutsu Y."/>
            <person name="Robert J."/>
            <person name="Fortriede J."/>
            <person name="Burns K."/>
            <person name="Lotay V."/>
            <person name="Karimi K."/>
            <person name="Yasuoka Y."/>
            <person name="Dichmann D.S."/>
            <person name="Flajnik M.F."/>
            <person name="Houston D.W."/>
            <person name="Shendure J."/>
            <person name="DuPasquier L."/>
            <person name="Vize P.D."/>
            <person name="Zorn A.M."/>
            <person name="Ito M."/>
            <person name="Marcotte E.M."/>
            <person name="Wallingford J.B."/>
            <person name="Ito Y."/>
            <person name="Asashima M."/>
            <person name="Ueno N."/>
            <person name="Matsuda Y."/>
            <person name="Veenstra G.J."/>
            <person name="Fujiyama A."/>
            <person name="Harland R.M."/>
            <person name="Taira M."/>
            <person name="Rokhsar D.S."/>
        </authorList>
    </citation>
    <scope>NUCLEOTIDE SEQUENCE [LARGE SCALE GENOMIC DNA]</scope>
    <source>
        <strain evidence="3">J</strain>
    </source>
</reference>
<evidence type="ECO:0000313" key="2">
    <source>
        <dbReference type="EMBL" id="OCU00579.1"/>
    </source>
</evidence>
<evidence type="ECO:0000256" key="1">
    <source>
        <dbReference type="SAM" id="Phobius"/>
    </source>
</evidence>
<dbReference type="AlphaFoldDB" id="A0A974I452"/>
<keyword evidence="1" id="KW-0472">Membrane</keyword>
<dbReference type="Proteomes" id="UP000694892">
    <property type="component" value="Chromosome 1L"/>
</dbReference>
<keyword evidence="1" id="KW-0812">Transmembrane</keyword>
<proteinExistence type="predicted"/>
<dbReference type="EMBL" id="CM004466">
    <property type="protein sequence ID" value="OCU00579.1"/>
    <property type="molecule type" value="Genomic_DNA"/>
</dbReference>
<accession>A0A974I452</accession>
<gene>
    <name evidence="2" type="ORF">XELAEV_18006357mg</name>
</gene>
<feature type="transmembrane region" description="Helical" evidence="1">
    <location>
        <begin position="15"/>
        <end position="35"/>
    </location>
</feature>
<sequence>MIIPLMSRATFNGPAIGIMAFWLPFSFFMNVSLILQDFEIHLFEKLFAFSNKKKKKTLKFAFMSFLSYNIKRAFKFLFLQVGFGRDWCLSEKSQVHPLEPPRG</sequence>
<organism evidence="2 3">
    <name type="scientific">Xenopus laevis</name>
    <name type="common">African clawed frog</name>
    <dbReference type="NCBI Taxonomy" id="8355"/>
    <lineage>
        <taxon>Eukaryota</taxon>
        <taxon>Metazoa</taxon>
        <taxon>Chordata</taxon>
        <taxon>Craniata</taxon>
        <taxon>Vertebrata</taxon>
        <taxon>Euteleostomi</taxon>
        <taxon>Amphibia</taxon>
        <taxon>Batrachia</taxon>
        <taxon>Anura</taxon>
        <taxon>Pipoidea</taxon>
        <taxon>Pipidae</taxon>
        <taxon>Xenopodinae</taxon>
        <taxon>Xenopus</taxon>
        <taxon>Xenopus</taxon>
    </lineage>
</organism>
<protein>
    <submittedName>
        <fullName evidence="2">Uncharacterized protein</fullName>
    </submittedName>
</protein>